<dbReference type="InterPro" id="IPR002563">
    <property type="entry name" value="Flavin_Rdtase-like_dom"/>
</dbReference>
<dbReference type="PANTHER" id="PTHR30466">
    <property type="entry name" value="FLAVIN REDUCTASE"/>
    <property type="match status" value="1"/>
</dbReference>
<dbReference type="Gene3D" id="2.30.110.10">
    <property type="entry name" value="Electron Transport, Fmn-binding Protein, Chain A"/>
    <property type="match status" value="1"/>
</dbReference>
<keyword evidence="2" id="KW-0560">Oxidoreductase</keyword>
<sequence>MDKKAMYRLSYGLFVVTAKEGEKDNGCITNTVMQVTSSPNRISLAVNKENYTHDMILHTGKFSVSVISEQASFDLFRHFGFQSGKDKDKFEDFQNVQRKENGLYVITEGTNAWLSAKVIQSIDLGSHTLFLAEVEDGEVISESPSATYAYYQNVIKPKTETTKKTGWRCRICGYIYEGEELPADFICPICKHGAEDFEKI</sequence>
<comment type="caution">
    <text evidence="4">The sequence shown here is derived from an EMBL/GenBank/DDBJ whole genome shotgun (WGS) entry which is preliminary data.</text>
</comment>
<dbReference type="SUPFAM" id="SSF50475">
    <property type="entry name" value="FMN-binding split barrel"/>
    <property type="match status" value="1"/>
</dbReference>
<reference evidence="4 6" key="5">
    <citation type="journal article" date="2023" name="Int. J. Syst. Evol. Microbiol.">
        <title>Sellimonas catena sp. nov., isolated from human faeces.</title>
        <authorList>
            <person name="Hisatomi A."/>
            <person name="Ohkuma M."/>
            <person name="Sakamoto M."/>
        </authorList>
    </citation>
    <scope>NUCLEOTIDE SEQUENCE [LARGE SCALE GENOMIC DNA]</scope>
    <source>
        <strain evidence="4 6">12EGH17</strain>
        <strain evidence="5">18CBH55</strain>
    </source>
</reference>
<reference evidence="5" key="3">
    <citation type="submission" date="2022-11" db="EMBL/GenBank/DDBJ databases">
        <title>Draft genome sequence of Sellimonas catena strain 18CBH55.</title>
        <authorList>
            <person name="Atsushi H."/>
            <person name="Moriya O."/>
            <person name="Mitsuo S."/>
        </authorList>
    </citation>
    <scope>NUCLEOTIDE SEQUENCE</scope>
    <source>
        <strain evidence="5">18CBH55</strain>
    </source>
</reference>
<dbReference type="Pfam" id="PF01613">
    <property type="entry name" value="Flavin_Reduct"/>
    <property type="match status" value="1"/>
</dbReference>
<evidence type="ECO:0000313" key="4">
    <source>
        <dbReference type="EMBL" id="GLG03816.1"/>
    </source>
</evidence>
<organism evidence="4 6">
    <name type="scientific">Sellimonas catena</name>
    <dbReference type="NCBI Taxonomy" id="2994035"/>
    <lineage>
        <taxon>Bacteria</taxon>
        <taxon>Bacillati</taxon>
        <taxon>Bacillota</taxon>
        <taxon>Clostridia</taxon>
        <taxon>Lachnospirales</taxon>
        <taxon>Lachnospiraceae</taxon>
        <taxon>Sellimonas</taxon>
    </lineage>
</organism>
<dbReference type="EMBL" id="BSBO01000007">
    <property type="protein sequence ID" value="GLG03816.1"/>
    <property type="molecule type" value="Genomic_DNA"/>
</dbReference>
<dbReference type="InterPro" id="IPR050268">
    <property type="entry name" value="NADH-dep_flavin_reductase"/>
</dbReference>
<dbReference type="PROSITE" id="PS50903">
    <property type="entry name" value="RUBREDOXIN_LIKE"/>
    <property type="match status" value="1"/>
</dbReference>
<feature type="domain" description="Rubredoxin-like" evidence="3">
    <location>
        <begin position="164"/>
        <end position="200"/>
    </location>
</feature>
<evidence type="ECO:0000259" key="3">
    <source>
        <dbReference type="PROSITE" id="PS50903"/>
    </source>
</evidence>
<comment type="cofactor">
    <cofactor evidence="1">
        <name>Fe(3+)</name>
        <dbReference type="ChEBI" id="CHEBI:29034"/>
    </cofactor>
</comment>
<dbReference type="InterPro" id="IPR012349">
    <property type="entry name" value="Split_barrel_FMN-bd"/>
</dbReference>
<dbReference type="GO" id="GO:0005506">
    <property type="term" value="F:iron ion binding"/>
    <property type="evidence" value="ECO:0007669"/>
    <property type="project" value="InterPro"/>
</dbReference>
<reference evidence="4" key="2">
    <citation type="submission" date="2022-11" db="EMBL/GenBank/DDBJ databases">
        <title>Draft genome sequence of Sellimonas catena strain 12EGH17.</title>
        <authorList>
            <person name="Hisatomi A."/>
            <person name="Ohkuma M."/>
            <person name="Sakamoto M."/>
        </authorList>
    </citation>
    <scope>NUCLEOTIDE SEQUENCE</scope>
    <source>
        <strain evidence="4">12EGH17</strain>
    </source>
</reference>
<dbReference type="Pfam" id="PF21349">
    <property type="entry name" value="RUBY_RBDX"/>
    <property type="match status" value="1"/>
</dbReference>
<dbReference type="GO" id="GO:0042602">
    <property type="term" value="F:riboflavin reductase (NADPH) activity"/>
    <property type="evidence" value="ECO:0007669"/>
    <property type="project" value="TreeGrafter"/>
</dbReference>
<evidence type="ECO:0000313" key="6">
    <source>
        <dbReference type="Proteomes" id="UP001145145"/>
    </source>
</evidence>
<protein>
    <recommendedName>
        <fullName evidence="3">Rubredoxin-like domain-containing protein</fullName>
    </recommendedName>
</protein>
<dbReference type="SMART" id="SM00903">
    <property type="entry name" value="Flavin_Reduct"/>
    <property type="match status" value="1"/>
</dbReference>
<keyword evidence="6" id="KW-1185">Reference proteome</keyword>
<proteinExistence type="predicted"/>
<reference evidence="5" key="4">
    <citation type="submission" date="2022-11" db="EMBL/GenBank/DDBJ databases">
        <title>Draft genome sequence of Sellimonas catena strain 18CBH55.</title>
        <authorList>
            <person name="Hisatomi A."/>
            <person name="Ohkuma M."/>
            <person name="Sakamoto M."/>
        </authorList>
    </citation>
    <scope>NUCLEOTIDE SEQUENCE</scope>
    <source>
        <strain evidence="5">18CBH55</strain>
    </source>
</reference>
<dbReference type="Proteomes" id="UP001145145">
    <property type="component" value="Unassembled WGS sequence"/>
</dbReference>
<dbReference type="Gene3D" id="2.20.28.10">
    <property type="match status" value="1"/>
</dbReference>
<evidence type="ECO:0000256" key="1">
    <source>
        <dbReference type="ARBA" id="ARBA00001965"/>
    </source>
</evidence>
<accession>A0A9W6C3F5</accession>
<reference evidence="4" key="1">
    <citation type="submission" date="2022-11" db="EMBL/GenBank/DDBJ databases">
        <title>Draft genome sequence of Sellimonas catena strain 12EGH17.</title>
        <authorList>
            <person name="Atsushi H."/>
            <person name="Moriya O."/>
            <person name="Mitsuo S."/>
        </authorList>
    </citation>
    <scope>NUCLEOTIDE SEQUENCE</scope>
    <source>
        <strain evidence="4">12EGH17</strain>
    </source>
</reference>
<dbReference type="InterPro" id="IPR048574">
    <property type="entry name" value="RUBY_RBDX"/>
</dbReference>
<dbReference type="AlphaFoldDB" id="A0A9W6C3F5"/>
<dbReference type="GO" id="GO:0010181">
    <property type="term" value="F:FMN binding"/>
    <property type="evidence" value="ECO:0007669"/>
    <property type="project" value="InterPro"/>
</dbReference>
<dbReference type="RefSeq" id="WP_087167951.1">
    <property type="nucleotide sequence ID" value="NZ_BSBO01000007.1"/>
</dbReference>
<evidence type="ECO:0000256" key="2">
    <source>
        <dbReference type="ARBA" id="ARBA00023002"/>
    </source>
</evidence>
<name>A0A9W6C3F5_9FIRM</name>
<dbReference type="SUPFAM" id="SSF57802">
    <property type="entry name" value="Rubredoxin-like"/>
    <property type="match status" value="1"/>
</dbReference>
<dbReference type="PANTHER" id="PTHR30466:SF1">
    <property type="entry name" value="FMN REDUCTASE (NADH) RUTF"/>
    <property type="match status" value="1"/>
</dbReference>
<dbReference type="Proteomes" id="UP001145094">
    <property type="component" value="Unassembled WGS sequence"/>
</dbReference>
<gene>
    <name evidence="4" type="ORF">Selli1_09900</name>
    <name evidence="5" type="ORF">Selli2_25620</name>
</gene>
<dbReference type="EMBL" id="BSCH01000017">
    <property type="protein sequence ID" value="GLG91135.1"/>
    <property type="molecule type" value="Genomic_DNA"/>
</dbReference>
<evidence type="ECO:0000313" key="5">
    <source>
        <dbReference type="EMBL" id="GLG91135.1"/>
    </source>
</evidence>
<dbReference type="InterPro" id="IPR024934">
    <property type="entry name" value="Rubredoxin-like_dom"/>
</dbReference>
<dbReference type="CDD" id="cd00350">
    <property type="entry name" value="rubredoxin_like"/>
    <property type="match status" value="1"/>
</dbReference>